<dbReference type="PROSITE" id="PS51485">
    <property type="entry name" value="PHYTOCYANIN"/>
    <property type="match status" value="1"/>
</dbReference>
<feature type="chain" id="PRO_5021185048" description="Phytocyanin domain-containing protein" evidence="4">
    <location>
        <begin position="25"/>
        <end position="213"/>
    </location>
</feature>
<dbReference type="Pfam" id="PF02298">
    <property type="entry name" value="Cu_bind_like"/>
    <property type="match status" value="1"/>
</dbReference>
<evidence type="ECO:0000256" key="2">
    <source>
        <dbReference type="ARBA" id="ARBA00023180"/>
    </source>
</evidence>
<protein>
    <recommendedName>
        <fullName evidence="5">Phytocyanin domain-containing protein</fullName>
    </recommendedName>
</protein>
<feature type="signal peptide" evidence="4">
    <location>
        <begin position="1"/>
        <end position="24"/>
    </location>
</feature>
<evidence type="ECO:0000313" key="7">
    <source>
        <dbReference type="Proteomes" id="UP000316621"/>
    </source>
</evidence>
<evidence type="ECO:0000256" key="3">
    <source>
        <dbReference type="SAM" id="MobiDB-lite"/>
    </source>
</evidence>
<dbReference type="PANTHER" id="PTHR33021:SF339">
    <property type="entry name" value="OS07G0570600 PROTEIN"/>
    <property type="match status" value="1"/>
</dbReference>
<evidence type="ECO:0000259" key="5">
    <source>
        <dbReference type="PROSITE" id="PS51485"/>
    </source>
</evidence>
<dbReference type="PANTHER" id="PTHR33021">
    <property type="entry name" value="BLUE COPPER PROTEIN"/>
    <property type="match status" value="1"/>
</dbReference>
<dbReference type="GO" id="GO:0005886">
    <property type="term" value="C:plasma membrane"/>
    <property type="evidence" value="ECO:0007669"/>
    <property type="project" value="TreeGrafter"/>
</dbReference>
<sequence>MGVNSKLLFSFVLLAVAVPLMGNAVVWNVGDAAGWSGQAEFDYAHWAARPAFLVGDDSLRFVYDPSITNVLEVSYCDFKSCDATSPLATYNTGDDTVPITKDGHQYFISANSVDCRNGLKVDILAYDSPYLRYWRSDDGPNGYIAIPDMEPREDQTVTCESTKGTAASTPTTSPTSATSALAPPTSSASKFSSRSLFLVLDAALVVFVLGFAY</sequence>
<name>A0A4Y7JYC1_PAPSO</name>
<evidence type="ECO:0000256" key="1">
    <source>
        <dbReference type="ARBA" id="ARBA00023157"/>
    </source>
</evidence>
<dbReference type="InterPro" id="IPR003245">
    <property type="entry name" value="Phytocyanin_dom"/>
</dbReference>
<reference evidence="6 7" key="1">
    <citation type="journal article" date="2018" name="Science">
        <title>The opium poppy genome and morphinan production.</title>
        <authorList>
            <person name="Guo L."/>
            <person name="Winzer T."/>
            <person name="Yang X."/>
            <person name="Li Y."/>
            <person name="Ning Z."/>
            <person name="He Z."/>
            <person name="Teodor R."/>
            <person name="Lu Y."/>
            <person name="Bowser T.A."/>
            <person name="Graham I.A."/>
            <person name="Ye K."/>
        </authorList>
    </citation>
    <scope>NUCLEOTIDE SEQUENCE [LARGE SCALE GENOMIC DNA]</scope>
    <source>
        <strain evidence="7">cv. HN1</strain>
        <tissue evidence="6">Leaves</tissue>
    </source>
</reference>
<evidence type="ECO:0000313" key="6">
    <source>
        <dbReference type="EMBL" id="RZC66094.1"/>
    </source>
</evidence>
<dbReference type="Gramene" id="RZC66094">
    <property type="protein sequence ID" value="RZC66094"/>
    <property type="gene ID" value="C5167_009778"/>
</dbReference>
<accession>A0A4Y7JYC1</accession>
<feature type="region of interest" description="Disordered" evidence="3">
    <location>
        <begin position="158"/>
        <end position="185"/>
    </location>
</feature>
<dbReference type="InterPro" id="IPR039391">
    <property type="entry name" value="Phytocyanin-like"/>
</dbReference>
<feature type="domain" description="Phytocyanin" evidence="5">
    <location>
        <begin position="25"/>
        <end position="127"/>
    </location>
</feature>
<dbReference type="SUPFAM" id="SSF49503">
    <property type="entry name" value="Cupredoxins"/>
    <property type="match status" value="1"/>
</dbReference>
<dbReference type="Gene3D" id="2.60.40.420">
    <property type="entry name" value="Cupredoxins - blue copper proteins"/>
    <property type="match status" value="1"/>
</dbReference>
<keyword evidence="4" id="KW-0732">Signal</keyword>
<keyword evidence="1" id="KW-1015">Disulfide bond</keyword>
<proteinExistence type="predicted"/>
<dbReference type="GO" id="GO:0009055">
    <property type="term" value="F:electron transfer activity"/>
    <property type="evidence" value="ECO:0007669"/>
    <property type="project" value="InterPro"/>
</dbReference>
<dbReference type="EMBL" id="CM010720">
    <property type="protein sequence ID" value="RZC66094.1"/>
    <property type="molecule type" value="Genomic_DNA"/>
</dbReference>
<dbReference type="FunFam" id="2.60.40.420:FF:000034">
    <property type="entry name" value="Cupredoxin superfamily protein"/>
    <property type="match status" value="1"/>
</dbReference>
<gene>
    <name evidence="6" type="ORF">C5167_009778</name>
</gene>
<evidence type="ECO:0000256" key="4">
    <source>
        <dbReference type="SAM" id="SignalP"/>
    </source>
</evidence>
<keyword evidence="2" id="KW-0325">Glycoprotein</keyword>
<dbReference type="InterPro" id="IPR008972">
    <property type="entry name" value="Cupredoxin"/>
</dbReference>
<feature type="compositionally biased region" description="Low complexity" evidence="3">
    <location>
        <begin position="165"/>
        <end position="185"/>
    </location>
</feature>
<keyword evidence="7" id="KW-1185">Reference proteome</keyword>
<dbReference type="Proteomes" id="UP000316621">
    <property type="component" value="Chromosome 6"/>
</dbReference>
<organism evidence="6 7">
    <name type="scientific">Papaver somniferum</name>
    <name type="common">Opium poppy</name>
    <dbReference type="NCBI Taxonomy" id="3469"/>
    <lineage>
        <taxon>Eukaryota</taxon>
        <taxon>Viridiplantae</taxon>
        <taxon>Streptophyta</taxon>
        <taxon>Embryophyta</taxon>
        <taxon>Tracheophyta</taxon>
        <taxon>Spermatophyta</taxon>
        <taxon>Magnoliopsida</taxon>
        <taxon>Ranunculales</taxon>
        <taxon>Papaveraceae</taxon>
        <taxon>Papaveroideae</taxon>
        <taxon>Papaver</taxon>
    </lineage>
</organism>
<dbReference type="AlphaFoldDB" id="A0A4Y7JYC1"/>